<dbReference type="EnsemblMetazoa" id="CapteT196842">
    <property type="protein sequence ID" value="CapteP196842"/>
    <property type="gene ID" value="CapteG196842"/>
</dbReference>
<feature type="compositionally biased region" description="Low complexity" evidence="1">
    <location>
        <begin position="97"/>
        <end position="111"/>
    </location>
</feature>
<evidence type="ECO:0000313" key="4">
    <source>
        <dbReference type="Proteomes" id="UP000014760"/>
    </source>
</evidence>
<feature type="compositionally biased region" description="Polar residues" evidence="1">
    <location>
        <begin position="115"/>
        <end position="128"/>
    </location>
</feature>
<feature type="compositionally biased region" description="Basic and acidic residues" evidence="1">
    <location>
        <begin position="255"/>
        <end position="267"/>
    </location>
</feature>
<gene>
    <name evidence="2" type="ORF">CAPTEDRAFT_196842</name>
</gene>
<feature type="compositionally biased region" description="Polar residues" evidence="1">
    <location>
        <begin position="60"/>
        <end position="69"/>
    </location>
</feature>
<name>R7VH29_CAPTE</name>
<reference evidence="2 4" key="2">
    <citation type="journal article" date="2013" name="Nature">
        <title>Insights into bilaterian evolution from three spiralian genomes.</title>
        <authorList>
            <person name="Simakov O."/>
            <person name="Marletaz F."/>
            <person name="Cho S.J."/>
            <person name="Edsinger-Gonzales E."/>
            <person name="Havlak P."/>
            <person name="Hellsten U."/>
            <person name="Kuo D.H."/>
            <person name="Larsson T."/>
            <person name="Lv J."/>
            <person name="Arendt D."/>
            <person name="Savage R."/>
            <person name="Osoegawa K."/>
            <person name="de Jong P."/>
            <person name="Grimwood J."/>
            <person name="Chapman J.A."/>
            <person name="Shapiro H."/>
            <person name="Aerts A."/>
            <person name="Otillar R.P."/>
            <person name="Terry A.Y."/>
            <person name="Boore J.L."/>
            <person name="Grigoriev I.V."/>
            <person name="Lindberg D.R."/>
            <person name="Seaver E.C."/>
            <person name="Weisblat D.A."/>
            <person name="Putnam N.H."/>
            <person name="Rokhsar D.S."/>
        </authorList>
    </citation>
    <scope>NUCLEOTIDE SEQUENCE</scope>
    <source>
        <strain evidence="2 4">I ESC-2004</strain>
    </source>
</reference>
<evidence type="ECO:0000313" key="2">
    <source>
        <dbReference type="EMBL" id="ELU17919.1"/>
    </source>
</evidence>
<dbReference type="Proteomes" id="UP000014760">
    <property type="component" value="Unassembled WGS sequence"/>
</dbReference>
<feature type="compositionally biased region" description="Low complexity" evidence="1">
    <location>
        <begin position="70"/>
        <end position="84"/>
    </location>
</feature>
<organism evidence="2">
    <name type="scientific">Capitella teleta</name>
    <name type="common">Polychaete worm</name>
    <dbReference type="NCBI Taxonomy" id="283909"/>
    <lineage>
        <taxon>Eukaryota</taxon>
        <taxon>Metazoa</taxon>
        <taxon>Spiralia</taxon>
        <taxon>Lophotrochozoa</taxon>
        <taxon>Annelida</taxon>
        <taxon>Polychaeta</taxon>
        <taxon>Sedentaria</taxon>
        <taxon>Scolecida</taxon>
        <taxon>Capitellidae</taxon>
        <taxon>Capitella</taxon>
    </lineage>
</organism>
<evidence type="ECO:0000256" key="1">
    <source>
        <dbReference type="SAM" id="MobiDB-lite"/>
    </source>
</evidence>
<proteinExistence type="predicted"/>
<reference evidence="3" key="3">
    <citation type="submission" date="2015-06" db="UniProtKB">
        <authorList>
            <consortium name="EnsemblMetazoa"/>
        </authorList>
    </citation>
    <scope>IDENTIFICATION</scope>
</reference>
<keyword evidence="4" id="KW-1185">Reference proteome</keyword>
<evidence type="ECO:0000313" key="3">
    <source>
        <dbReference type="EnsemblMetazoa" id="CapteP196842"/>
    </source>
</evidence>
<sequence>MRLGYNDPEERPQCVPTSSRDTERFLPPIQRDASPSIVSEEPAVSPRKKNAAKKEETRSRLGSTMMDTVSQSSQMNCSLSSSGSPTKLPSIDRHYAPSISSISSCRSGGRPVNHSGPNSHHSCRSPNQPWEEFSDDEDVSPPMFDVINENMSLKLPDIFKLDNASSVGSFTPRSVTSLTVKPLSTINGQLELDDVTENNHTKKKRKPNKRMKSKRDENFKMSKLSSDSAAKLESTIKKHTNKQNDPNEATPRANELSKGHTVWREGDEMATSCRQQSGVARYYDEGNVIEQIARENGALVQP</sequence>
<dbReference type="HOGENOM" id="CLU_922106_0_0_1"/>
<dbReference type="EMBL" id="KB292234">
    <property type="protein sequence ID" value="ELU17919.1"/>
    <property type="molecule type" value="Genomic_DNA"/>
</dbReference>
<reference evidence="4" key="1">
    <citation type="submission" date="2012-12" db="EMBL/GenBank/DDBJ databases">
        <authorList>
            <person name="Hellsten U."/>
            <person name="Grimwood J."/>
            <person name="Chapman J.A."/>
            <person name="Shapiro H."/>
            <person name="Aerts A."/>
            <person name="Otillar R.P."/>
            <person name="Terry A.Y."/>
            <person name="Boore J.L."/>
            <person name="Simakov O."/>
            <person name="Marletaz F."/>
            <person name="Cho S.-J."/>
            <person name="Edsinger-Gonzales E."/>
            <person name="Havlak P."/>
            <person name="Kuo D.-H."/>
            <person name="Larsson T."/>
            <person name="Lv J."/>
            <person name="Arendt D."/>
            <person name="Savage R."/>
            <person name="Osoegawa K."/>
            <person name="de Jong P."/>
            <person name="Lindberg D.R."/>
            <person name="Seaver E.C."/>
            <person name="Weisblat D.A."/>
            <person name="Putnam N.H."/>
            <person name="Grigoriev I.V."/>
            <person name="Rokhsar D.S."/>
        </authorList>
    </citation>
    <scope>NUCLEOTIDE SEQUENCE</scope>
    <source>
        <strain evidence="4">I ESC-2004</strain>
    </source>
</reference>
<dbReference type="EMBL" id="AMQN01003920">
    <property type="status" value="NOT_ANNOTATED_CDS"/>
    <property type="molecule type" value="Genomic_DNA"/>
</dbReference>
<feature type="region of interest" description="Disordered" evidence="1">
    <location>
        <begin position="191"/>
        <end position="270"/>
    </location>
</feature>
<feature type="compositionally biased region" description="Basic residues" evidence="1">
    <location>
        <begin position="201"/>
        <end position="213"/>
    </location>
</feature>
<protein>
    <submittedName>
        <fullName evidence="2 3">Uncharacterized protein</fullName>
    </submittedName>
</protein>
<feature type="region of interest" description="Disordered" evidence="1">
    <location>
        <begin position="1"/>
        <end position="143"/>
    </location>
</feature>
<accession>R7VH29</accession>
<dbReference type="AlphaFoldDB" id="R7VH29"/>